<dbReference type="AlphaFoldDB" id="A0A1A9Z8U0"/>
<keyword evidence="1" id="KW-1133">Transmembrane helix</keyword>
<dbReference type="VEuPathDB" id="VectorBase:GPAI007291"/>
<sequence length="223" mass="24891">MPVLMLPSNCLRSLLNLAESAYSSSRIGRHQLLLNADNGDGDGEMMVIAVVVIFVVGLVVFMCTSSDCKPLFCTRKRGIVVGHYITSSLNASYRRRDFPLIFFSPSGLGCSGDGVIWSDSRLNRIRTQIQITCTLKQIDRRSSLDPLGIKVAPIATSQTSLARALATKRERIRSTFKEYQFGRDLMNKRLSFIHRQCTFDSIGGLRRLGRMSKLLQGMILIIV</sequence>
<organism evidence="2 3">
    <name type="scientific">Glossina pallidipes</name>
    <name type="common">Tsetse fly</name>
    <dbReference type="NCBI Taxonomy" id="7398"/>
    <lineage>
        <taxon>Eukaryota</taxon>
        <taxon>Metazoa</taxon>
        <taxon>Ecdysozoa</taxon>
        <taxon>Arthropoda</taxon>
        <taxon>Hexapoda</taxon>
        <taxon>Insecta</taxon>
        <taxon>Pterygota</taxon>
        <taxon>Neoptera</taxon>
        <taxon>Endopterygota</taxon>
        <taxon>Diptera</taxon>
        <taxon>Brachycera</taxon>
        <taxon>Muscomorpha</taxon>
        <taxon>Hippoboscoidea</taxon>
        <taxon>Glossinidae</taxon>
        <taxon>Glossina</taxon>
    </lineage>
</organism>
<feature type="transmembrane region" description="Helical" evidence="1">
    <location>
        <begin position="45"/>
        <end position="65"/>
    </location>
</feature>
<dbReference type="Proteomes" id="UP000092445">
    <property type="component" value="Unassembled WGS sequence"/>
</dbReference>
<keyword evidence="3" id="KW-1185">Reference proteome</keyword>
<dbReference type="EnsemblMetazoa" id="GPAI007291-RA">
    <property type="protein sequence ID" value="GPAI007291-PA"/>
    <property type="gene ID" value="GPAI007291"/>
</dbReference>
<evidence type="ECO:0000313" key="3">
    <source>
        <dbReference type="Proteomes" id="UP000092445"/>
    </source>
</evidence>
<protein>
    <submittedName>
        <fullName evidence="2">Uncharacterized protein</fullName>
    </submittedName>
</protein>
<keyword evidence="1" id="KW-0812">Transmembrane</keyword>
<evidence type="ECO:0000256" key="1">
    <source>
        <dbReference type="SAM" id="Phobius"/>
    </source>
</evidence>
<keyword evidence="1" id="KW-0472">Membrane</keyword>
<reference evidence="3" key="1">
    <citation type="submission" date="2014-03" db="EMBL/GenBank/DDBJ databases">
        <authorList>
            <person name="Aksoy S."/>
            <person name="Warren W."/>
            <person name="Wilson R.K."/>
        </authorList>
    </citation>
    <scope>NUCLEOTIDE SEQUENCE [LARGE SCALE GENOMIC DNA]</scope>
    <source>
        <strain evidence="3">IAEA</strain>
    </source>
</reference>
<accession>A0A1A9Z8U0</accession>
<name>A0A1A9Z8U0_GLOPL</name>
<reference evidence="2" key="2">
    <citation type="submission" date="2020-05" db="UniProtKB">
        <authorList>
            <consortium name="EnsemblMetazoa"/>
        </authorList>
    </citation>
    <scope>IDENTIFICATION</scope>
    <source>
        <strain evidence="2">IAEA</strain>
    </source>
</reference>
<proteinExistence type="predicted"/>
<evidence type="ECO:0000313" key="2">
    <source>
        <dbReference type="EnsemblMetazoa" id="GPAI007291-PA"/>
    </source>
</evidence>